<reference evidence="2 3" key="1">
    <citation type="submission" date="2013-03" db="EMBL/GenBank/DDBJ databases">
        <title>The Genome Sequence of Capronia coronata CBS 617.96.</title>
        <authorList>
            <consortium name="The Broad Institute Genomics Platform"/>
            <person name="Cuomo C."/>
            <person name="de Hoog S."/>
            <person name="Gorbushina A."/>
            <person name="Walker B."/>
            <person name="Young S.K."/>
            <person name="Zeng Q."/>
            <person name="Gargeya S."/>
            <person name="Fitzgerald M."/>
            <person name="Haas B."/>
            <person name="Abouelleil A."/>
            <person name="Allen A.W."/>
            <person name="Alvarado L."/>
            <person name="Arachchi H.M."/>
            <person name="Berlin A.M."/>
            <person name="Chapman S.B."/>
            <person name="Gainer-Dewar J."/>
            <person name="Goldberg J."/>
            <person name="Griggs A."/>
            <person name="Gujja S."/>
            <person name="Hansen M."/>
            <person name="Howarth C."/>
            <person name="Imamovic A."/>
            <person name="Ireland A."/>
            <person name="Larimer J."/>
            <person name="McCowan C."/>
            <person name="Murphy C."/>
            <person name="Pearson M."/>
            <person name="Poon T.W."/>
            <person name="Priest M."/>
            <person name="Roberts A."/>
            <person name="Saif S."/>
            <person name="Shea T."/>
            <person name="Sisk P."/>
            <person name="Sykes S."/>
            <person name="Wortman J."/>
            <person name="Nusbaum C."/>
            <person name="Birren B."/>
        </authorList>
    </citation>
    <scope>NUCLEOTIDE SEQUENCE [LARGE SCALE GENOMIC DNA]</scope>
    <source>
        <strain evidence="2 3">CBS 617.96</strain>
    </source>
</reference>
<gene>
    <name evidence="2" type="ORF">A1O1_00259</name>
</gene>
<dbReference type="OrthoDB" id="4161501at2759"/>
<accession>W9YZL9</accession>
<name>W9YZL9_9EURO</name>
<dbReference type="AlphaFoldDB" id="W9YZL9"/>
<evidence type="ECO:0000256" key="1">
    <source>
        <dbReference type="SAM" id="MobiDB-lite"/>
    </source>
</evidence>
<proteinExistence type="predicted"/>
<dbReference type="Proteomes" id="UP000019484">
    <property type="component" value="Unassembled WGS sequence"/>
</dbReference>
<feature type="region of interest" description="Disordered" evidence="1">
    <location>
        <begin position="1"/>
        <end position="43"/>
    </location>
</feature>
<organism evidence="2 3">
    <name type="scientific">Capronia coronata CBS 617.96</name>
    <dbReference type="NCBI Taxonomy" id="1182541"/>
    <lineage>
        <taxon>Eukaryota</taxon>
        <taxon>Fungi</taxon>
        <taxon>Dikarya</taxon>
        <taxon>Ascomycota</taxon>
        <taxon>Pezizomycotina</taxon>
        <taxon>Eurotiomycetes</taxon>
        <taxon>Chaetothyriomycetidae</taxon>
        <taxon>Chaetothyriales</taxon>
        <taxon>Herpotrichiellaceae</taxon>
        <taxon>Capronia</taxon>
    </lineage>
</organism>
<comment type="caution">
    <text evidence="2">The sequence shown here is derived from an EMBL/GenBank/DDBJ whole genome shotgun (WGS) entry which is preliminary data.</text>
</comment>
<protein>
    <submittedName>
        <fullName evidence="2">Uncharacterized protein</fullName>
    </submittedName>
</protein>
<dbReference type="RefSeq" id="XP_007719369.1">
    <property type="nucleotide sequence ID" value="XM_007721179.1"/>
</dbReference>
<feature type="compositionally biased region" description="Polar residues" evidence="1">
    <location>
        <begin position="30"/>
        <end position="43"/>
    </location>
</feature>
<sequence length="89" mass="9789">MSPTTLKLSEAKTYVSAEACPEKEDEETHGPTNTTGNVQPGSITAWGSTTGKLYLSDSRLDDPKSRSVITTWILWGVYRGKRRPSKRGC</sequence>
<evidence type="ECO:0000313" key="3">
    <source>
        <dbReference type="Proteomes" id="UP000019484"/>
    </source>
</evidence>
<evidence type="ECO:0000313" key="2">
    <source>
        <dbReference type="EMBL" id="EXJ95140.1"/>
    </source>
</evidence>
<keyword evidence="3" id="KW-1185">Reference proteome</keyword>
<feature type="compositionally biased region" description="Basic and acidic residues" evidence="1">
    <location>
        <begin position="20"/>
        <end position="29"/>
    </location>
</feature>
<dbReference type="GeneID" id="19155168"/>
<dbReference type="HOGENOM" id="CLU_2454499_0_0_1"/>
<dbReference type="EMBL" id="AMWN01000001">
    <property type="protein sequence ID" value="EXJ95140.1"/>
    <property type="molecule type" value="Genomic_DNA"/>
</dbReference>